<protein>
    <submittedName>
        <fullName evidence="1">Uncharacterized protein</fullName>
    </submittedName>
</protein>
<evidence type="ECO:0000313" key="1">
    <source>
        <dbReference type="EMBL" id="EGF56319.1"/>
    </source>
</evidence>
<dbReference type="EMBL" id="AFBN01000042">
    <property type="protein sequence ID" value="EGF56319.1"/>
    <property type="molecule type" value="Genomic_DNA"/>
</dbReference>
<proteinExistence type="predicted"/>
<keyword evidence="2" id="KW-1185">Reference proteome</keyword>
<accession>F3PUA3</accession>
<dbReference type="HOGENOM" id="CLU_3180107_0_0_10"/>
<sequence length="46" mass="5436">MQKKYLIFCRQENKSTKESKSKCFLFSGTKKYEYICNCLCAINDSI</sequence>
<name>F3PUA3_9BACE</name>
<dbReference type="AlphaFoldDB" id="F3PUA3"/>
<reference evidence="1 2" key="1">
    <citation type="submission" date="2011-02" db="EMBL/GenBank/DDBJ databases">
        <authorList>
            <person name="Weinstock G."/>
            <person name="Sodergren E."/>
            <person name="Clifton S."/>
            <person name="Fulton L."/>
            <person name="Fulton B."/>
            <person name="Courtney L."/>
            <person name="Fronick C."/>
            <person name="Harrison M."/>
            <person name="Strong C."/>
            <person name="Farmer C."/>
            <person name="Delahaunty K."/>
            <person name="Markovic C."/>
            <person name="Hall O."/>
            <person name="Minx P."/>
            <person name="Tomlinson C."/>
            <person name="Mitreva M."/>
            <person name="Hou S."/>
            <person name="Chen J."/>
            <person name="Wollam A."/>
            <person name="Pepin K.H."/>
            <person name="Johnson M."/>
            <person name="Bhonagiri V."/>
            <person name="Zhang X."/>
            <person name="Suruliraj S."/>
            <person name="Warren W."/>
            <person name="Chinwalla A."/>
            <person name="Mardis E.R."/>
            <person name="Wilson R.K."/>
        </authorList>
    </citation>
    <scope>NUCLEOTIDE SEQUENCE [LARGE SCALE GENOMIC DNA]</scope>
    <source>
        <strain evidence="1 2">YIT 12057</strain>
    </source>
</reference>
<dbReference type="STRING" id="763034.HMPREF9446_02326"/>
<evidence type="ECO:0000313" key="2">
    <source>
        <dbReference type="Proteomes" id="UP000003416"/>
    </source>
</evidence>
<organism evidence="1 2">
    <name type="scientific">Bacteroides fluxus YIT 12057</name>
    <dbReference type="NCBI Taxonomy" id="763034"/>
    <lineage>
        <taxon>Bacteria</taxon>
        <taxon>Pseudomonadati</taxon>
        <taxon>Bacteroidota</taxon>
        <taxon>Bacteroidia</taxon>
        <taxon>Bacteroidales</taxon>
        <taxon>Bacteroidaceae</taxon>
        <taxon>Bacteroides</taxon>
    </lineage>
</organism>
<gene>
    <name evidence="1" type="ORF">HMPREF9446_02326</name>
</gene>
<dbReference type="Proteomes" id="UP000003416">
    <property type="component" value="Unassembled WGS sequence"/>
</dbReference>
<comment type="caution">
    <text evidence="1">The sequence shown here is derived from an EMBL/GenBank/DDBJ whole genome shotgun (WGS) entry which is preliminary data.</text>
</comment>